<accession>A0ABX6ESN2</accession>
<evidence type="ECO:0000256" key="5">
    <source>
        <dbReference type="ARBA" id="ARBA00022927"/>
    </source>
</evidence>
<name>A0ABX6ESN2_KLUMA</name>
<comment type="subcellular location">
    <subcellularLocation>
        <location evidence="1">Endosome membrane</location>
    </subcellularLocation>
</comment>
<reference evidence="8 9" key="2">
    <citation type="submission" date="2019-11" db="EMBL/GenBank/DDBJ databases">
        <authorList>
            <person name="Lu H."/>
        </authorList>
    </citation>
    <scope>NUCLEOTIDE SEQUENCE [LARGE SCALE GENOMIC DNA]</scope>
    <source>
        <strain evidence="8 9">FIM1</strain>
    </source>
</reference>
<evidence type="ECO:0000313" key="9">
    <source>
        <dbReference type="Proteomes" id="UP000422736"/>
    </source>
</evidence>
<evidence type="ECO:0000256" key="4">
    <source>
        <dbReference type="ARBA" id="ARBA00022753"/>
    </source>
</evidence>
<dbReference type="Proteomes" id="UP000422736">
    <property type="component" value="Chromosome 2"/>
</dbReference>
<protein>
    <submittedName>
        <fullName evidence="8">Vacuolar protein sorting-associated protein 20</fullName>
    </submittedName>
</protein>
<reference evidence="8 9" key="1">
    <citation type="submission" date="2016-03" db="EMBL/GenBank/DDBJ databases">
        <title>How can Kluyveromyces marxianus grow so fast - potential evolutionary course in Saccharomyces Complex revealed by comparative genomics.</title>
        <authorList>
            <person name="Mo W."/>
            <person name="Lu W."/>
            <person name="Yang X."/>
            <person name="Qi J."/>
            <person name="Lv H."/>
        </authorList>
    </citation>
    <scope>NUCLEOTIDE SEQUENCE [LARGE SCALE GENOMIC DNA]</scope>
    <source>
        <strain evidence="8 9">FIM1</strain>
    </source>
</reference>
<evidence type="ECO:0000256" key="2">
    <source>
        <dbReference type="ARBA" id="ARBA00006190"/>
    </source>
</evidence>
<keyword evidence="3" id="KW-0813">Transport</keyword>
<gene>
    <name evidence="8" type="primary">VPS20</name>
    <name evidence="8" type="ORF">FIM1_1146</name>
</gene>
<keyword evidence="4" id="KW-0967">Endosome</keyword>
<evidence type="ECO:0000256" key="1">
    <source>
        <dbReference type="ARBA" id="ARBA00004608"/>
    </source>
</evidence>
<dbReference type="PANTHER" id="PTHR22761:SF5">
    <property type="entry name" value="CHARGED MULTIVESICULAR BODY PROTEIN 6"/>
    <property type="match status" value="1"/>
</dbReference>
<dbReference type="Gene3D" id="6.10.140.1230">
    <property type="match status" value="1"/>
</dbReference>
<dbReference type="EMBL" id="CP015055">
    <property type="protein sequence ID" value="QGN14485.1"/>
    <property type="molecule type" value="Genomic_DNA"/>
</dbReference>
<organism evidence="8 9">
    <name type="scientific">Kluyveromyces marxianus</name>
    <name type="common">Yeast</name>
    <name type="synonym">Candida kefyr</name>
    <dbReference type="NCBI Taxonomy" id="4911"/>
    <lineage>
        <taxon>Eukaryota</taxon>
        <taxon>Fungi</taxon>
        <taxon>Dikarya</taxon>
        <taxon>Ascomycota</taxon>
        <taxon>Saccharomycotina</taxon>
        <taxon>Saccharomycetes</taxon>
        <taxon>Saccharomycetales</taxon>
        <taxon>Saccharomycetaceae</taxon>
        <taxon>Kluyveromyces</taxon>
    </lineage>
</organism>
<evidence type="ECO:0000256" key="3">
    <source>
        <dbReference type="ARBA" id="ARBA00022448"/>
    </source>
</evidence>
<dbReference type="PANTHER" id="PTHR22761">
    <property type="entry name" value="CHARGED MULTIVESICULAR BODY PROTEIN"/>
    <property type="match status" value="1"/>
</dbReference>
<dbReference type="InterPro" id="IPR005024">
    <property type="entry name" value="Snf7_fam"/>
</dbReference>
<evidence type="ECO:0000256" key="6">
    <source>
        <dbReference type="ARBA" id="ARBA00023136"/>
    </source>
</evidence>
<proteinExistence type="inferred from homology"/>
<dbReference type="Pfam" id="PF03357">
    <property type="entry name" value="Snf7"/>
    <property type="match status" value="1"/>
</dbReference>
<feature type="region of interest" description="Disordered" evidence="7">
    <location>
        <begin position="173"/>
        <end position="222"/>
    </location>
</feature>
<keyword evidence="5" id="KW-0653">Protein transport</keyword>
<comment type="similarity">
    <text evidence="2">Belongs to the SNF7 family.</text>
</comment>
<evidence type="ECO:0000256" key="7">
    <source>
        <dbReference type="SAM" id="MobiDB-lite"/>
    </source>
</evidence>
<evidence type="ECO:0000313" key="8">
    <source>
        <dbReference type="EMBL" id="QGN14485.1"/>
    </source>
</evidence>
<keyword evidence="9" id="KW-1185">Reference proteome</keyword>
<keyword evidence="6" id="KW-0472">Membrane</keyword>
<sequence>MGQQGSRIKVTEADKAMLQLKMAKDELHRYSRRTETLINTERNELKGLCSRLKGKQLKEDPRARLLLKRMHYQQRLLEQCTDQIINLETMVQSIEFKLVEKSFIDGLQKGNQLLKKLNSELNLEKVENIMDAAAEQIEIQREIDDTLSNAIVGSTINDEIDKELEQLDRETNGVEKVASAPGVQDKLEQLPSTEKLGKFKASEPELEEEQPQRRAQNEPLLA</sequence>